<dbReference type="InterPro" id="IPR013083">
    <property type="entry name" value="Znf_RING/FYVE/PHD"/>
</dbReference>
<accession>A0A166G8R7</accession>
<dbReference type="GO" id="GO:0061630">
    <property type="term" value="F:ubiquitin protein ligase activity"/>
    <property type="evidence" value="ECO:0007669"/>
    <property type="project" value="UniProtKB-UniRule"/>
</dbReference>
<evidence type="ECO:0000256" key="3">
    <source>
        <dbReference type="ARBA" id="ARBA00022679"/>
    </source>
</evidence>
<dbReference type="EMBL" id="CP093343">
    <property type="protein sequence ID" value="WOG82102.1"/>
    <property type="molecule type" value="Genomic_DNA"/>
</dbReference>
<evidence type="ECO:0000256" key="4">
    <source>
        <dbReference type="ARBA" id="ARBA00022786"/>
    </source>
</evidence>
<dbReference type="Pfam" id="PF04564">
    <property type="entry name" value="U-box"/>
    <property type="match status" value="1"/>
</dbReference>
<dbReference type="Gramene" id="KZN08679">
    <property type="protein sequence ID" value="KZN08679"/>
    <property type="gene ID" value="DCAR_001209"/>
</dbReference>
<dbReference type="PROSITE" id="PS51698">
    <property type="entry name" value="U_BOX"/>
    <property type="match status" value="1"/>
</dbReference>
<evidence type="ECO:0000256" key="1">
    <source>
        <dbReference type="ARBA" id="ARBA00000900"/>
    </source>
</evidence>
<dbReference type="InterPro" id="IPR045210">
    <property type="entry name" value="RING-Ubox_PUB"/>
</dbReference>
<dbReference type="InterPro" id="IPR045185">
    <property type="entry name" value="PUB22/23/24-like"/>
</dbReference>
<organism evidence="7">
    <name type="scientific">Daucus carota subsp. sativus</name>
    <name type="common">Carrot</name>
    <dbReference type="NCBI Taxonomy" id="79200"/>
    <lineage>
        <taxon>Eukaryota</taxon>
        <taxon>Viridiplantae</taxon>
        <taxon>Streptophyta</taxon>
        <taxon>Embryophyta</taxon>
        <taxon>Tracheophyta</taxon>
        <taxon>Spermatophyta</taxon>
        <taxon>Magnoliopsida</taxon>
        <taxon>eudicotyledons</taxon>
        <taxon>Gunneridae</taxon>
        <taxon>Pentapetalae</taxon>
        <taxon>asterids</taxon>
        <taxon>campanulids</taxon>
        <taxon>Apiales</taxon>
        <taxon>Apiaceae</taxon>
        <taxon>Apioideae</taxon>
        <taxon>Scandiceae</taxon>
        <taxon>Daucinae</taxon>
        <taxon>Daucus</taxon>
        <taxon>Daucus sect. Daucus</taxon>
    </lineage>
</organism>
<evidence type="ECO:0000313" key="9">
    <source>
        <dbReference type="Proteomes" id="UP000077755"/>
    </source>
</evidence>
<comment type="catalytic activity">
    <reaction evidence="1 5">
        <text>S-ubiquitinyl-[E2 ubiquitin-conjugating enzyme]-L-cysteine + [acceptor protein]-L-lysine = [E2 ubiquitin-conjugating enzyme]-L-cysteine + N(6)-ubiquitinyl-[acceptor protein]-L-lysine.</text>
        <dbReference type="EC" id="2.3.2.27"/>
    </reaction>
</comment>
<evidence type="ECO:0000256" key="2">
    <source>
        <dbReference type="ARBA" id="ARBA00004906"/>
    </source>
</evidence>
<dbReference type="SUPFAM" id="SSF57850">
    <property type="entry name" value="RING/U-box"/>
    <property type="match status" value="1"/>
</dbReference>
<dbReference type="InterPro" id="IPR058678">
    <property type="entry name" value="ARM_PUB"/>
</dbReference>
<feature type="domain" description="U-box" evidence="6">
    <location>
        <begin position="2"/>
        <end position="76"/>
    </location>
</feature>
<dbReference type="Proteomes" id="UP000077755">
    <property type="component" value="Chromosome 1"/>
</dbReference>
<dbReference type="UniPathway" id="UPA00143"/>
<sequence length="382" mass="42667">MAIPHFYMCPISLDLLNDPVTLSTGQTYERSSIERWLATGNLICPVTMQKLHDPLMVPNHTLRHLIHQWLQKGHTDELSMDASQLSLVSFSQKMESHQVSLENKLDLLSEIEKLSQEHPDKIYRSIQLGLFSLLLELVFGKVEENLKFVEKTLVCAIKLLPFSNTRSLKILQEESNLARLVLLFNQGNLVIKKSLCQLLVEALSSSLDTKDLCIALGEEQPLLGEIVNYVFHDNDDASEAGIKSISALCSHESNKVSAVRVGVIQGLVTYISRPKRHEKSMVSKAMATIEDLLALESAKWELLNDPNGVKALVKMVFRMSENGNCESAVNSLMILCCDSFRAREDAICAGVLSQLLLLLQSQCGDRTKTNATILLKLLTSYM</sequence>
<dbReference type="GO" id="GO:0016567">
    <property type="term" value="P:protein ubiquitination"/>
    <property type="evidence" value="ECO:0007669"/>
    <property type="project" value="UniProtKB-UniRule"/>
</dbReference>
<name>A0A166G8R7_DAUCS</name>
<dbReference type="SUPFAM" id="SSF48371">
    <property type="entry name" value="ARM repeat"/>
    <property type="match status" value="1"/>
</dbReference>
<keyword evidence="4 5" id="KW-0833">Ubl conjugation pathway</keyword>
<dbReference type="EMBL" id="LNRQ01000001">
    <property type="protein sequence ID" value="KZN08679.1"/>
    <property type="molecule type" value="Genomic_DNA"/>
</dbReference>
<dbReference type="OMA" id="GRACMVQ"/>
<dbReference type="PANTHER" id="PTHR22849">
    <property type="entry name" value="WDSAM1 PROTEIN"/>
    <property type="match status" value="1"/>
</dbReference>
<dbReference type="InterPro" id="IPR016024">
    <property type="entry name" value="ARM-type_fold"/>
</dbReference>
<evidence type="ECO:0000313" key="7">
    <source>
        <dbReference type="EMBL" id="KZN08679.1"/>
    </source>
</evidence>
<dbReference type="OrthoDB" id="10064100at2759"/>
<comment type="function">
    <text evidence="5">Functions as an E3 ubiquitin ligase.</text>
</comment>
<dbReference type="AlphaFoldDB" id="A0A166G8R7"/>
<evidence type="ECO:0000313" key="8">
    <source>
        <dbReference type="EMBL" id="WOG82102.1"/>
    </source>
</evidence>
<reference evidence="8" key="2">
    <citation type="submission" date="2022-03" db="EMBL/GenBank/DDBJ databases">
        <title>Draft title - Genomic analysis of global carrot germplasm unveils the trajectory of domestication and the origin of high carotenoid orange carrot.</title>
        <authorList>
            <person name="Iorizzo M."/>
            <person name="Ellison S."/>
            <person name="Senalik D."/>
            <person name="Macko-Podgorni A."/>
            <person name="Grzebelus D."/>
            <person name="Bostan H."/>
            <person name="Rolling W."/>
            <person name="Curaba J."/>
            <person name="Simon P."/>
        </authorList>
    </citation>
    <scope>NUCLEOTIDE SEQUENCE</scope>
    <source>
        <tissue evidence="8">Leaf</tissue>
    </source>
</reference>
<dbReference type="SMART" id="SM00504">
    <property type="entry name" value="Ubox"/>
    <property type="match status" value="1"/>
</dbReference>
<protein>
    <recommendedName>
        <fullName evidence="5 6">U-box domain-containing protein</fullName>
        <ecNumber evidence="5">2.3.2.27</ecNumber>
    </recommendedName>
    <alternativeName>
        <fullName evidence="5">RING-type E3 ubiquitin transferase PUB</fullName>
    </alternativeName>
</protein>
<dbReference type="InterPro" id="IPR003613">
    <property type="entry name" value="Ubox_domain"/>
</dbReference>
<gene>
    <name evidence="7" type="ORF">DCAR_001209</name>
    <name evidence="8" type="ORF">DCAR_0101264</name>
</gene>
<reference evidence="7" key="1">
    <citation type="journal article" date="2016" name="Nat. Genet.">
        <title>A high-quality carrot genome assembly provides new insights into carotenoid accumulation and asterid genome evolution.</title>
        <authorList>
            <person name="Iorizzo M."/>
            <person name="Ellison S."/>
            <person name="Senalik D."/>
            <person name="Zeng P."/>
            <person name="Satapoomin P."/>
            <person name="Huang J."/>
            <person name="Bowman M."/>
            <person name="Iovene M."/>
            <person name="Sanseverino W."/>
            <person name="Cavagnaro P."/>
            <person name="Yildiz M."/>
            <person name="Macko-Podgorni A."/>
            <person name="Moranska E."/>
            <person name="Grzebelus E."/>
            <person name="Grzebelus D."/>
            <person name="Ashrafi H."/>
            <person name="Zheng Z."/>
            <person name="Cheng S."/>
            <person name="Spooner D."/>
            <person name="Van Deynze A."/>
            <person name="Simon P."/>
        </authorList>
    </citation>
    <scope>NUCLEOTIDE SEQUENCE [LARGE SCALE GENOMIC DNA]</scope>
    <source>
        <tissue evidence="7">Leaf</tissue>
    </source>
</reference>
<dbReference type="CDD" id="cd16664">
    <property type="entry name" value="RING-Ubox_PUB"/>
    <property type="match status" value="1"/>
</dbReference>
<dbReference type="FunFam" id="3.30.40.10:FF:000442">
    <property type="entry name" value="RING-type E3 ubiquitin transferase"/>
    <property type="match status" value="1"/>
</dbReference>
<keyword evidence="3 5" id="KW-0808">Transferase</keyword>
<dbReference type="PANTHER" id="PTHR22849:SF103">
    <property type="entry name" value="U-BOX DOMAIN-CONTAINING PROTEIN"/>
    <property type="match status" value="1"/>
</dbReference>
<proteinExistence type="predicted"/>
<keyword evidence="9" id="KW-1185">Reference proteome</keyword>
<dbReference type="KEGG" id="dcr:108218723"/>
<dbReference type="Gene3D" id="1.25.10.10">
    <property type="entry name" value="Leucine-rich Repeat Variant"/>
    <property type="match status" value="1"/>
</dbReference>
<evidence type="ECO:0000259" key="6">
    <source>
        <dbReference type="PROSITE" id="PS51698"/>
    </source>
</evidence>
<evidence type="ECO:0000256" key="5">
    <source>
        <dbReference type="RuleBase" id="RU369093"/>
    </source>
</evidence>
<dbReference type="Pfam" id="PF25598">
    <property type="entry name" value="ARM_PUB"/>
    <property type="match status" value="1"/>
</dbReference>
<dbReference type="InterPro" id="IPR011989">
    <property type="entry name" value="ARM-like"/>
</dbReference>
<dbReference type="Gene3D" id="3.30.40.10">
    <property type="entry name" value="Zinc/RING finger domain, C3HC4 (zinc finger)"/>
    <property type="match status" value="1"/>
</dbReference>
<dbReference type="EC" id="2.3.2.27" evidence="5"/>
<comment type="pathway">
    <text evidence="2 5">Protein modification; protein ubiquitination.</text>
</comment>